<comment type="caution">
    <text evidence="1">The sequence shown here is derived from an EMBL/GenBank/DDBJ whole genome shotgun (WGS) entry which is preliminary data.</text>
</comment>
<reference evidence="1" key="1">
    <citation type="submission" date="2019-12" db="EMBL/GenBank/DDBJ databases">
        <title>Genome sequencing and annotation of Brassica cretica.</title>
        <authorList>
            <person name="Studholme D.J."/>
            <person name="Sarris P."/>
        </authorList>
    </citation>
    <scope>NUCLEOTIDE SEQUENCE</scope>
    <source>
        <strain evidence="1">PFS-109/04</strain>
        <tissue evidence="1">Leaf</tissue>
    </source>
</reference>
<dbReference type="AlphaFoldDB" id="A0A8S9SLT3"/>
<protein>
    <submittedName>
        <fullName evidence="1">Uncharacterized protein</fullName>
    </submittedName>
</protein>
<evidence type="ECO:0000313" key="2">
    <source>
        <dbReference type="Proteomes" id="UP000712600"/>
    </source>
</evidence>
<name>A0A8S9SLT3_BRACR</name>
<dbReference type="EMBL" id="QGKX02000004">
    <property type="protein sequence ID" value="KAF3600970.1"/>
    <property type="molecule type" value="Genomic_DNA"/>
</dbReference>
<dbReference type="Proteomes" id="UP000712600">
    <property type="component" value="Unassembled WGS sequence"/>
</dbReference>
<gene>
    <name evidence="1" type="ORF">F2Q69_00034082</name>
</gene>
<organism evidence="1 2">
    <name type="scientific">Brassica cretica</name>
    <name type="common">Mustard</name>
    <dbReference type="NCBI Taxonomy" id="69181"/>
    <lineage>
        <taxon>Eukaryota</taxon>
        <taxon>Viridiplantae</taxon>
        <taxon>Streptophyta</taxon>
        <taxon>Embryophyta</taxon>
        <taxon>Tracheophyta</taxon>
        <taxon>Spermatophyta</taxon>
        <taxon>Magnoliopsida</taxon>
        <taxon>eudicotyledons</taxon>
        <taxon>Gunneridae</taxon>
        <taxon>Pentapetalae</taxon>
        <taxon>rosids</taxon>
        <taxon>malvids</taxon>
        <taxon>Brassicales</taxon>
        <taxon>Brassicaceae</taxon>
        <taxon>Brassiceae</taxon>
        <taxon>Brassica</taxon>
    </lineage>
</organism>
<evidence type="ECO:0000313" key="1">
    <source>
        <dbReference type="EMBL" id="KAF3600970.1"/>
    </source>
</evidence>
<proteinExistence type="predicted"/>
<sequence length="74" mass="8010">MANLRSIFSPSNISDSFQYLNHASPAASVLKGHISTSPIVSTGSLLSTSAFMFKSSPTRRVWLLSQRCIAIVKP</sequence>
<accession>A0A8S9SLT3</accession>